<keyword evidence="4" id="KW-1185">Reference proteome</keyword>
<reference evidence="4" key="2">
    <citation type="submission" date="2009-10" db="EMBL/GenBank/DDBJ databases">
        <title>The genome sequence of Streptomyces pristinaespiralis strain ATCC 25486.</title>
        <authorList>
            <consortium name="The Broad Institute Genome Sequencing Platform"/>
            <consortium name="Broad Institute Microbial Sequencing Center"/>
            <person name="Fischbach M."/>
            <person name="Godfrey P."/>
            <person name="Ward D."/>
            <person name="Young S."/>
            <person name="Zeng Q."/>
            <person name="Koehrsen M."/>
            <person name="Alvarado L."/>
            <person name="Berlin A.M."/>
            <person name="Bochicchio J."/>
            <person name="Borenstein D."/>
            <person name="Chapman S.B."/>
            <person name="Chen Z."/>
            <person name="Engels R."/>
            <person name="Freedman E."/>
            <person name="Gellesch M."/>
            <person name="Goldberg J."/>
            <person name="Griggs A."/>
            <person name="Gujja S."/>
            <person name="Heilman E.R."/>
            <person name="Heiman D.I."/>
            <person name="Hepburn T.A."/>
            <person name="Howarth C."/>
            <person name="Jen D."/>
            <person name="Larson L."/>
            <person name="Lewis B."/>
            <person name="Mehta T."/>
            <person name="Park D."/>
            <person name="Pearson M."/>
            <person name="Richards J."/>
            <person name="Roberts A."/>
            <person name="Saif S."/>
            <person name="Shea T.D."/>
            <person name="Shenoy N."/>
            <person name="Sisk P."/>
            <person name="Stolte C."/>
            <person name="Sykes S.N."/>
            <person name="Thomson T."/>
            <person name="Walk T."/>
            <person name="White J."/>
            <person name="Yandava C."/>
            <person name="Straight P."/>
            <person name="Clardy J."/>
            <person name="Hung D."/>
            <person name="Kolter R."/>
            <person name="Mekalanos J."/>
            <person name="Walker S."/>
            <person name="Walsh C.T."/>
            <person name="Wieland-Brown L.C."/>
            <person name="Haas B."/>
            <person name="Nusbaum C."/>
            <person name="Birren B."/>
        </authorList>
    </citation>
    <scope>NUCLEOTIDE SEQUENCE [LARGE SCALE GENOMIC DNA]</scope>
    <source>
        <strain evidence="4">ATCC 25486 / DSM 40338 / CBS 914.69 / JCM 4507 / NBRC 13074 / NRRL 2958 / 5647</strain>
    </source>
</reference>
<proteinExistence type="predicted"/>
<evidence type="ECO:0000259" key="2">
    <source>
        <dbReference type="Pfam" id="PF13411"/>
    </source>
</evidence>
<dbReference type="Proteomes" id="UP000002805">
    <property type="component" value="Chromosome"/>
</dbReference>
<dbReference type="HOGENOM" id="CLU_2048455_0_0_11"/>
<dbReference type="Pfam" id="PF13411">
    <property type="entry name" value="MerR_1"/>
    <property type="match status" value="1"/>
</dbReference>
<reference evidence="4" key="1">
    <citation type="submission" date="2008-02" db="EMBL/GenBank/DDBJ databases">
        <authorList>
            <consortium name="The Broad Institute Genome Sequencing Platform"/>
            <person name="Fischbach M."/>
            <person name="Ward D."/>
            <person name="Young S."/>
            <person name="Jaffe D."/>
            <person name="Gnerre S."/>
            <person name="Berlin A."/>
            <person name="Heiman D."/>
            <person name="Hepburn T."/>
            <person name="Sykes S."/>
            <person name="Alvarado L."/>
            <person name="Kodira C.D."/>
            <person name="Straight P."/>
            <person name="Clardy J."/>
            <person name="Hung D."/>
            <person name="Kolter R."/>
            <person name="Mekalanos J."/>
            <person name="Walker S."/>
            <person name="Walsh C.T."/>
            <person name="Lander E."/>
            <person name="Galagan J."/>
            <person name="Nusbaum C."/>
            <person name="Birren B."/>
        </authorList>
    </citation>
    <scope>NUCLEOTIDE SEQUENCE [LARGE SCALE GENOMIC DNA]</scope>
    <source>
        <strain evidence="4">ATCC 25486 / DSM 40338 / CBS 914.69 / JCM 4507 / NBRC 13074 / NRRL 2958 / 5647</strain>
    </source>
</reference>
<dbReference type="Gene3D" id="1.10.1660.10">
    <property type="match status" value="1"/>
</dbReference>
<evidence type="ECO:0000313" key="4">
    <source>
        <dbReference type="Proteomes" id="UP000002805"/>
    </source>
</evidence>
<dbReference type="AlphaFoldDB" id="D6X723"/>
<name>D6X723_STRE2</name>
<dbReference type="InterPro" id="IPR009061">
    <property type="entry name" value="DNA-bd_dom_put_sf"/>
</dbReference>
<sequence>MSPLRTPYVTDRQQVYPLCHFASFNGHRLSDRQRPRGSSPDGIPTASAAHAGRYHMTDRRLWSYKDIAAHIKVQPDTVRSYRKHGLLPPPDHVEAGKPYWYADTVRRWVANRPGNRGRRE</sequence>
<dbReference type="EMBL" id="CM000950">
    <property type="protein sequence ID" value="EFH31592.1"/>
    <property type="molecule type" value="Genomic_DNA"/>
</dbReference>
<feature type="region of interest" description="Disordered" evidence="1">
    <location>
        <begin position="27"/>
        <end position="51"/>
    </location>
</feature>
<dbReference type="GO" id="GO:0006355">
    <property type="term" value="P:regulation of DNA-templated transcription"/>
    <property type="evidence" value="ECO:0007669"/>
    <property type="project" value="InterPro"/>
</dbReference>
<dbReference type="SUPFAM" id="SSF46955">
    <property type="entry name" value="Putative DNA-binding domain"/>
    <property type="match status" value="1"/>
</dbReference>
<accession>D6X723</accession>
<protein>
    <submittedName>
        <fullName evidence="3">MarR family transcriptional regulator</fullName>
    </submittedName>
</protein>
<dbReference type="InterPro" id="IPR000551">
    <property type="entry name" value="MerR-type_HTH_dom"/>
</dbReference>
<dbReference type="eggNOG" id="ENOG50343N9">
    <property type="taxonomic scope" value="Bacteria"/>
</dbReference>
<dbReference type="GO" id="GO:0003677">
    <property type="term" value="F:DNA binding"/>
    <property type="evidence" value="ECO:0007669"/>
    <property type="project" value="InterPro"/>
</dbReference>
<organism evidence="3 4">
    <name type="scientific">Streptomyces pristinaespiralis (strain ATCC 25486 / DSM 40338 / CBS 914.69 / JCM 4507 / KCC S-0507 / NBRC 13074 / NRRL 2958 / 5647)</name>
    <dbReference type="NCBI Taxonomy" id="457429"/>
    <lineage>
        <taxon>Bacteria</taxon>
        <taxon>Bacillati</taxon>
        <taxon>Actinomycetota</taxon>
        <taxon>Actinomycetes</taxon>
        <taxon>Kitasatosporales</taxon>
        <taxon>Streptomycetaceae</taxon>
        <taxon>Streptomyces</taxon>
    </lineage>
</organism>
<feature type="domain" description="HTH merR-type" evidence="2">
    <location>
        <begin position="65"/>
        <end position="97"/>
    </location>
</feature>
<evidence type="ECO:0000313" key="3">
    <source>
        <dbReference type="EMBL" id="EFH31592.1"/>
    </source>
</evidence>
<evidence type="ECO:0000256" key="1">
    <source>
        <dbReference type="SAM" id="MobiDB-lite"/>
    </source>
</evidence>
<gene>
    <name evidence="3" type="ORF">SSDG_06838</name>
</gene>